<dbReference type="SUPFAM" id="SSF56112">
    <property type="entry name" value="Protein kinase-like (PK-like)"/>
    <property type="match status" value="1"/>
</dbReference>
<dbReference type="InterPro" id="IPR011009">
    <property type="entry name" value="Kinase-like_dom_sf"/>
</dbReference>
<evidence type="ECO:0008006" key="3">
    <source>
        <dbReference type="Google" id="ProtNLM"/>
    </source>
</evidence>
<evidence type="ECO:0000313" key="1">
    <source>
        <dbReference type="EMBL" id="KTB28459.1"/>
    </source>
</evidence>
<dbReference type="Proteomes" id="UP000054988">
    <property type="component" value="Unassembled WGS sequence"/>
</dbReference>
<dbReference type="EMBL" id="LATX01002475">
    <property type="protein sequence ID" value="KTB28459.1"/>
    <property type="molecule type" value="Genomic_DNA"/>
</dbReference>
<accession>A0A0W0EWN6</accession>
<comment type="caution">
    <text evidence="1">The sequence shown here is derived from an EMBL/GenBank/DDBJ whole genome shotgun (WGS) entry which is preliminary data.</text>
</comment>
<evidence type="ECO:0000313" key="2">
    <source>
        <dbReference type="Proteomes" id="UP000054988"/>
    </source>
</evidence>
<sequence>MIVKCSYVAFIGIPTPQNIDTIRMFLSTVEVESTGALRDLRKEICAEHPEITSTTATFHKATPFSNKTEQDHHDIIHEVFGVAADEILPRWSLIVCFEHSNQPAVVPSSTQDDDEARDVVGKMERDFKRYTEAVMSGKSPSAAAKSNNYSENQASDNALLDGRFNESGNTTTALPIELYHPAFANFLSNARDPDLQVPDDVLCSTAKLIRQLSVIRVLENPRSSDCRQTLADIMGSALSELVNKDSSSADFMSPHPTPMNVFAAPDIVEIKSEWGSGGCDPSVQVSFSYARFYCQDDSERIRDVSCCPSFLVGLAGSWIGILGAVMTSRTIVQRLSGFEWFGCSRALDNEQVINLGRLLYALRLGIAELKQYYSNLAAPTVIPGHVAPRFCPYIDSVVDSTGQTVTFSYVQPLEPEPTCATFQAKLLDGEDAGKLVVVKFVKQYCAAAHTWLAGKGFAPRLVYDGTSGPRYGGFALVVMDYVEGKTLHALYDKEALPNDVRKAVRKALNELAKGKFIFGDLRTPNIMLTNGDESVEKRLHFIDFDWACREGDGVRYPFHLSRAIWEPSGASEYQFIERKHQESMFNSLNWLK</sequence>
<proteinExistence type="predicted"/>
<reference evidence="1 2" key="1">
    <citation type="submission" date="2015-12" db="EMBL/GenBank/DDBJ databases">
        <title>Draft genome sequence of Moniliophthora roreri, the causal agent of frosty pod rot of cacao.</title>
        <authorList>
            <person name="Aime M.C."/>
            <person name="Diaz-Valderrama J.R."/>
            <person name="Kijpornyongpan T."/>
            <person name="Phillips-Mora W."/>
        </authorList>
    </citation>
    <scope>NUCLEOTIDE SEQUENCE [LARGE SCALE GENOMIC DNA]</scope>
    <source>
        <strain evidence="1 2">MCA 2952</strain>
    </source>
</reference>
<protein>
    <recommendedName>
        <fullName evidence="3">Protein kinase domain-containing protein</fullName>
    </recommendedName>
</protein>
<gene>
    <name evidence="1" type="ORF">WG66_18962</name>
</gene>
<organism evidence="1 2">
    <name type="scientific">Moniliophthora roreri</name>
    <name type="common">Frosty pod rot fungus</name>
    <name type="synonym">Monilia roreri</name>
    <dbReference type="NCBI Taxonomy" id="221103"/>
    <lineage>
        <taxon>Eukaryota</taxon>
        <taxon>Fungi</taxon>
        <taxon>Dikarya</taxon>
        <taxon>Basidiomycota</taxon>
        <taxon>Agaricomycotina</taxon>
        <taxon>Agaricomycetes</taxon>
        <taxon>Agaricomycetidae</taxon>
        <taxon>Agaricales</taxon>
        <taxon>Marasmiineae</taxon>
        <taxon>Marasmiaceae</taxon>
        <taxon>Moniliophthora</taxon>
    </lineage>
</organism>
<dbReference type="AlphaFoldDB" id="A0A0W0EWN6"/>
<dbReference type="Gene3D" id="1.10.510.10">
    <property type="entry name" value="Transferase(Phosphotransferase) domain 1"/>
    <property type="match status" value="1"/>
</dbReference>
<name>A0A0W0EWN6_MONRR</name>